<proteinExistence type="predicted"/>
<accession>Q6EQU0</accession>
<name>Q6EQU0_ORYSJ</name>
<reference evidence="2" key="1">
    <citation type="journal article" date="2005" name="Nature">
        <title>The map-based sequence of the rice genome.</title>
        <authorList>
            <consortium name="International rice genome sequencing project (IRGSP)"/>
            <person name="Matsumoto T."/>
            <person name="Wu J."/>
            <person name="Kanamori H."/>
            <person name="Katayose Y."/>
            <person name="Fujisawa M."/>
            <person name="Namiki N."/>
            <person name="Mizuno H."/>
            <person name="Yamamoto K."/>
            <person name="Antonio B.A."/>
            <person name="Baba T."/>
            <person name="Sakata K."/>
            <person name="Nagamura Y."/>
            <person name="Aoki H."/>
            <person name="Arikawa K."/>
            <person name="Arita K."/>
            <person name="Bito T."/>
            <person name="Chiden Y."/>
            <person name="Fujitsuka N."/>
            <person name="Fukunaka R."/>
            <person name="Hamada M."/>
            <person name="Harada C."/>
            <person name="Hayashi A."/>
            <person name="Hijishita S."/>
            <person name="Honda M."/>
            <person name="Hosokawa S."/>
            <person name="Ichikawa Y."/>
            <person name="Idonuma A."/>
            <person name="Iijima M."/>
            <person name="Ikeda M."/>
            <person name="Ikeno M."/>
            <person name="Ito K."/>
            <person name="Ito S."/>
            <person name="Ito T."/>
            <person name="Ito Y."/>
            <person name="Ito Y."/>
            <person name="Iwabuchi A."/>
            <person name="Kamiya K."/>
            <person name="Karasawa W."/>
            <person name="Kurita K."/>
            <person name="Katagiri S."/>
            <person name="Kikuta A."/>
            <person name="Kobayashi H."/>
            <person name="Kobayashi N."/>
            <person name="Machita K."/>
            <person name="Maehara T."/>
            <person name="Masukawa M."/>
            <person name="Mizubayashi T."/>
            <person name="Mukai Y."/>
            <person name="Nagasaki H."/>
            <person name="Nagata Y."/>
            <person name="Naito S."/>
            <person name="Nakashima M."/>
            <person name="Nakama Y."/>
            <person name="Nakamichi Y."/>
            <person name="Nakamura M."/>
            <person name="Meguro A."/>
            <person name="Negishi M."/>
            <person name="Ohta I."/>
            <person name="Ohta T."/>
            <person name="Okamoto M."/>
            <person name="Ono N."/>
            <person name="Saji S."/>
            <person name="Sakaguchi M."/>
            <person name="Sakai K."/>
            <person name="Shibata M."/>
            <person name="Shimokawa T."/>
            <person name="Song J."/>
            <person name="Takazaki Y."/>
            <person name="Terasawa K."/>
            <person name="Tsugane M."/>
            <person name="Tsuji K."/>
            <person name="Ueda S."/>
            <person name="Waki K."/>
            <person name="Yamagata H."/>
            <person name="Yamamoto M."/>
            <person name="Yamamoto S."/>
            <person name="Yamane H."/>
            <person name="Yoshiki S."/>
            <person name="Yoshihara R."/>
            <person name="Yukawa K."/>
            <person name="Zhong H."/>
            <person name="Yano M."/>
            <person name="Yuan Q."/>
            <person name="Ouyang S."/>
            <person name="Liu J."/>
            <person name="Jones K.M."/>
            <person name="Gansberger K."/>
            <person name="Moffat K."/>
            <person name="Hill J."/>
            <person name="Bera J."/>
            <person name="Fadrosh D."/>
            <person name="Jin S."/>
            <person name="Johri S."/>
            <person name="Kim M."/>
            <person name="Overton L."/>
            <person name="Reardon M."/>
            <person name="Tsitrin T."/>
            <person name="Vuong H."/>
            <person name="Weaver B."/>
            <person name="Ciecko A."/>
            <person name="Tallon L."/>
            <person name="Jackson J."/>
            <person name="Pai G."/>
            <person name="Aken S.V."/>
            <person name="Utterback T."/>
            <person name="Reidmuller S."/>
            <person name="Feldblyum T."/>
            <person name="Hsiao J."/>
            <person name="Zismann V."/>
            <person name="Iobst S."/>
            <person name="de Vazeille A.R."/>
            <person name="Buell C.R."/>
            <person name="Ying K."/>
            <person name="Li Y."/>
            <person name="Lu T."/>
            <person name="Huang Y."/>
            <person name="Zhao Q."/>
            <person name="Feng Q."/>
            <person name="Zhang L."/>
            <person name="Zhu J."/>
            <person name="Weng Q."/>
            <person name="Mu J."/>
            <person name="Lu Y."/>
            <person name="Fan D."/>
            <person name="Liu Y."/>
            <person name="Guan J."/>
            <person name="Zhang Y."/>
            <person name="Yu S."/>
            <person name="Liu X."/>
            <person name="Zhang Y."/>
            <person name="Hong G."/>
            <person name="Han B."/>
            <person name="Choisne N."/>
            <person name="Demange N."/>
            <person name="Orjeda G."/>
            <person name="Samain S."/>
            <person name="Cattolico L."/>
            <person name="Pelletier E."/>
            <person name="Couloux A."/>
            <person name="Segurens B."/>
            <person name="Wincker P."/>
            <person name="D'Hont A."/>
            <person name="Scarpelli C."/>
            <person name="Weissenbach J."/>
            <person name="Salanoubat M."/>
            <person name="Quetier F."/>
            <person name="Yu Y."/>
            <person name="Kim H.R."/>
            <person name="Rambo T."/>
            <person name="Currie J."/>
            <person name="Collura K."/>
            <person name="Luo M."/>
            <person name="Yang T."/>
            <person name="Ammiraju J.S.S."/>
            <person name="Engler F."/>
            <person name="Soderlund C."/>
            <person name="Wing R.A."/>
            <person name="Palmer L.E."/>
            <person name="de la Bastide M."/>
            <person name="Spiegel L."/>
            <person name="Nascimento L."/>
            <person name="Zutavern T."/>
            <person name="O'Shaughnessy A."/>
            <person name="Dike S."/>
            <person name="Dedhia N."/>
            <person name="Preston R."/>
            <person name="Balija V."/>
            <person name="McCombie W.R."/>
            <person name="Chow T."/>
            <person name="Chen H."/>
            <person name="Chung M."/>
            <person name="Chen C."/>
            <person name="Shaw J."/>
            <person name="Wu H."/>
            <person name="Hsiao K."/>
            <person name="Chao Y."/>
            <person name="Chu M."/>
            <person name="Cheng C."/>
            <person name="Hour A."/>
            <person name="Lee P."/>
            <person name="Lin S."/>
            <person name="Lin Y."/>
            <person name="Liou J."/>
            <person name="Liu S."/>
            <person name="Hsing Y."/>
            <person name="Raghuvanshi S."/>
            <person name="Mohanty A."/>
            <person name="Bharti A.K."/>
            <person name="Gaur A."/>
            <person name="Gupta V."/>
            <person name="Kumar D."/>
            <person name="Ravi V."/>
            <person name="Vij S."/>
            <person name="Kapur A."/>
            <person name="Khurana P."/>
            <person name="Khurana P."/>
            <person name="Khurana J.P."/>
            <person name="Tyagi A.K."/>
            <person name="Gaikwad K."/>
            <person name="Singh A."/>
            <person name="Dalal V."/>
            <person name="Srivastava S."/>
            <person name="Dixit A."/>
            <person name="Pal A.K."/>
            <person name="Ghazi I.A."/>
            <person name="Yadav M."/>
            <person name="Pandit A."/>
            <person name="Bhargava A."/>
            <person name="Sureshbabu K."/>
            <person name="Batra K."/>
            <person name="Sharma T.R."/>
            <person name="Mohapatra T."/>
            <person name="Singh N.K."/>
            <person name="Messing J."/>
            <person name="Nelson A.B."/>
            <person name="Fuks G."/>
            <person name="Kavchok S."/>
            <person name="Keizer G."/>
            <person name="Linton E."/>
            <person name="Llaca V."/>
            <person name="Song R."/>
            <person name="Tanyolac B."/>
            <person name="Young S."/>
            <person name="Ho-Il K."/>
            <person name="Hahn J.H."/>
            <person name="Sangsakoo G."/>
            <person name="Vanavichit A."/>
            <person name="de Mattos Luiz.A.T."/>
            <person name="Zimmer P.D."/>
            <person name="Malone G."/>
            <person name="Dellagostin O."/>
            <person name="de Oliveira A.C."/>
            <person name="Bevan M."/>
            <person name="Bancroft I."/>
            <person name="Minx P."/>
            <person name="Cordum H."/>
            <person name="Wilson R."/>
            <person name="Cheng Z."/>
            <person name="Jin W."/>
            <person name="Jiang J."/>
            <person name="Leong S.A."/>
            <person name="Iwama H."/>
            <person name="Gojobori T."/>
            <person name="Itoh T."/>
            <person name="Niimura Y."/>
            <person name="Fujii Y."/>
            <person name="Habara T."/>
            <person name="Sakai H."/>
            <person name="Sato Y."/>
            <person name="Wilson G."/>
            <person name="Kumar K."/>
            <person name="McCouch S."/>
            <person name="Juretic N."/>
            <person name="Hoen D."/>
            <person name="Wright S."/>
            <person name="Bruskiewich R."/>
            <person name="Bureau T."/>
            <person name="Miyao A."/>
            <person name="Hirochika H."/>
            <person name="Nishikawa T."/>
            <person name="Kadowaki K."/>
            <person name="Sugiura M."/>
            <person name="Burr B."/>
            <person name="Sasaki T."/>
        </authorList>
    </citation>
    <scope>NUCLEOTIDE SEQUENCE [LARGE SCALE GENOMIC DNA]</scope>
    <source>
        <strain evidence="2">cv. Nipponbare</strain>
    </source>
</reference>
<evidence type="ECO:0000313" key="2">
    <source>
        <dbReference type="Proteomes" id="UP000000763"/>
    </source>
</evidence>
<reference evidence="2" key="2">
    <citation type="journal article" date="2008" name="Nucleic Acids Res.">
        <title>The rice annotation project database (RAP-DB): 2008 update.</title>
        <authorList>
            <consortium name="The rice annotation project (RAP)"/>
        </authorList>
    </citation>
    <scope>GENOME REANNOTATION</scope>
    <source>
        <strain evidence="2">cv. Nipponbare</strain>
    </source>
</reference>
<dbReference type="EMBL" id="AP005654">
    <property type="protein sequence ID" value="BAD28980.1"/>
    <property type="molecule type" value="Genomic_DNA"/>
</dbReference>
<organism evidence="1 2">
    <name type="scientific">Oryza sativa subsp. japonica</name>
    <name type="common">Rice</name>
    <dbReference type="NCBI Taxonomy" id="39947"/>
    <lineage>
        <taxon>Eukaryota</taxon>
        <taxon>Viridiplantae</taxon>
        <taxon>Streptophyta</taxon>
        <taxon>Embryophyta</taxon>
        <taxon>Tracheophyta</taxon>
        <taxon>Spermatophyta</taxon>
        <taxon>Magnoliopsida</taxon>
        <taxon>Liliopsida</taxon>
        <taxon>Poales</taxon>
        <taxon>Poaceae</taxon>
        <taxon>BOP clade</taxon>
        <taxon>Oryzoideae</taxon>
        <taxon>Oryzeae</taxon>
        <taxon>Oryzinae</taxon>
        <taxon>Oryza</taxon>
        <taxon>Oryza sativa</taxon>
    </lineage>
</organism>
<gene>
    <name evidence="1" type="primary">OSJNBb0080M22.13</name>
</gene>
<dbReference type="Proteomes" id="UP000000763">
    <property type="component" value="Chromosome 2"/>
</dbReference>
<protein>
    <submittedName>
        <fullName evidence="1">Uncharacterized protein</fullName>
    </submittedName>
</protein>
<dbReference type="AlphaFoldDB" id="Q6EQU0"/>
<sequence length="68" mass="7174">MAMVTAVVFTAGGKVEMEKKSRSSPPRFARLRSGNGEEAMQLGGGEALDAQGVVQAKEAAMWAQVYVS</sequence>
<evidence type="ECO:0000313" key="1">
    <source>
        <dbReference type="EMBL" id="BAD28980.1"/>
    </source>
</evidence>